<dbReference type="PROSITE" id="PS51257">
    <property type="entry name" value="PROKAR_LIPOPROTEIN"/>
    <property type="match status" value="1"/>
</dbReference>
<dbReference type="OrthoDB" id="2223607at2"/>
<accession>A0A1Q8E890</accession>
<organism evidence="2 3">
    <name type="scientific">Streptococcus cuniculi</name>
    <dbReference type="NCBI Taxonomy" id="1432788"/>
    <lineage>
        <taxon>Bacteria</taxon>
        <taxon>Bacillati</taxon>
        <taxon>Bacillota</taxon>
        <taxon>Bacilli</taxon>
        <taxon>Lactobacillales</taxon>
        <taxon>Streptococcaceae</taxon>
        <taxon>Streptococcus</taxon>
    </lineage>
</organism>
<keyword evidence="1" id="KW-0732">Signal</keyword>
<evidence type="ECO:0000256" key="1">
    <source>
        <dbReference type="SAM" id="SignalP"/>
    </source>
</evidence>
<name>A0A1Q8E890_9STRE</name>
<dbReference type="AlphaFoldDB" id="A0A1Q8E890"/>
<feature type="signal peptide" evidence="1">
    <location>
        <begin position="1"/>
        <end position="19"/>
    </location>
</feature>
<keyword evidence="3" id="KW-1185">Reference proteome</keyword>
<reference evidence="3" key="1">
    <citation type="submission" date="2016-12" db="EMBL/GenBank/DDBJ databases">
        <authorList>
            <person name="Gulvik C.A."/>
        </authorList>
    </citation>
    <scope>NUCLEOTIDE SEQUENCE [LARGE SCALE GENOMIC DNA]</scope>
    <source>
        <strain evidence="3">NED12-00049-6B</strain>
    </source>
</reference>
<evidence type="ECO:0008006" key="4">
    <source>
        <dbReference type="Google" id="ProtNLM"/>
    </source>
</evidence>
<dbReference type="Proteomes" id="UP000186890">
    <property type="component" value="Unassembled WGS sequence"/>
</dbReference>
<comment type="caution">
    <text evidence="2">The sequence shown here is derived from an EMBL/GenBank/DDBJ whole genome shotgun (WGS) entry which is preliminary data.</text>
</comment>
<sequence>MKKLVYLCLFFLTCLGLSACSIRSGETAEKKDKGHSEMIRVYDADEKKILETKDKEVLDTFGEYVGSAGENVEGEEVFADMPADAKVAYHFVLTTRDGSDIDMYVYENDHHLLMKDIPLIGNLKLPVSEKELDWLRHPEKW</sequence>
<dbReference type="RefSeq" id="WP_075104881.1">
    <property type="nucleotide sequence ID" value="NZ_MSJM01000004.1"/>
</dbReference>
<protein>
    <recommendedName>
        <fullName evidence="4">Lipoprotein</fullName>
    </recommendedName>
</protein>
<proteinExistence type="predicted"/>
<feature type="chain" id="PRO_5038492987" description="Lipoprotein" evidence="1">
    <location>
        <begin position="20"/>
        <end position="141"/>
    </location>
</feature>
<evidence type="ECO:0000313" key="3">
    <source>
        <dbReference type="Proteomes" id="UP000186890"/>
    </source>
</evidence>
<dbReference type="EMBL" id="MSJM01000004">
    <property type="protein sequence ID" value="OLF48011.1"/>
    <property type="molecule type" value="Genomic_DNA"/>
</dbReference>
<gene>
    <name evidence="2" type="ORF">BU202_06015</name>
</gene>
<evidence type="ECO:0000313" key="2">
    <source>
        <dbReference type="EMBL" id="OLF48011.1"/>
    </source>
</evidence>